<organism evidence="2 3">
    <name type="scientific">Toxoplasma gondii MAS</name>
    <dbReference type="NCBI Taxonomy" id="943118"/>
    <lineage>
        <taxon>Eukaryota</taxon>
        <taxon>Sar</taxon>
        <taxon>Alveolata</taxon>
        <taxon>Apicomplexa</taxon>
        <taxon>Conoidasida</taxon>
        <taxon>Coccidia</taxon>
        <taxon>Eucoccidiorida</taxon>
        <taxon>Eimeriorina</taxon>
        <taxon>Sarcocystidae</taxon>
        <taxon>Toxoplasma</taxon>
    </lineage>
</organism>
<evidence type="ECO:0000313" key="2">
    <source>
        <dbReference type="EMBL" id="KFH17691.1"/>
    </source>
</evidence>
<dbReference type="VEuPathDB" id="ToxoDB:TGMAS_412810"/>
<comment type="caution">
    <text evidence="2">The sequence shown here is derived from an EMBL/GenBank/DDBJ whole genome shotgun (WGS) entry which is preliminary data.</text>
</comment>
<dbReference type="EMBL" id="AEXC02000200">
    <property type="protein sequence ID" value="KFH17691.1"/>
    <property type="molecule type" value="Genomic_DNA"/>
</dbReference>
<dbReference type="AlphaFoldDB" id="A0A086QYK9"/>
<dbReference type="Proteomes" id="UP000028821">
    <property type="component" value="Unassembled WGS sequence"/>
</dbReference>
<gene>
    <name evidence="2" type="ORF">TGMAS_412810</name>
</gene>
<name>A0A086QYK9_TOXGO</name>
<evidence type="ECO:0000256" key="1">
    <source>
        <dbReference type="SAM" id="MobiDB-lite"/>
    </source>
</evidence>
<feature type="region of interest" description="Disordered" evidence="1">
    <location>
        <begin position="17"/>
        <end position="61"/>
    </location>
</feature>
<protein>
    <submittedName>
        <fullName evidence="2">Uncharacterized protein</fullName>
    </submittedName>
</protein>
<feature type="compositionally biased region" description="Acidic residues" evidence="1">
    <location>
        <begin position="30"/>
        <end position="41"/>
    </location>
</feature>
<sequence length="95" mass="11008">MSTSEILPATCRSNFTKYSRRATEETQQEREEEGVEEDDEEKLVTIKKKRPGDAAGQRRQRERKCQLTWVCLHEGWNAFLNPVSDSQAKQASLKH</sequence>
<accession>A0A086QYK9</accession>
<reference evidence="2 3" key="1">
    <citation type="submission" date="2014-04" db="EMBL/GenBank/DDBJ databases">
        <authorList>
            <person name="Sibley D."/>
            <person name="Venepally P."/>
            <person name="Karamycheva S."/>
            <person name="Hadjithomas M."/>
            <person name="Khan A."/>
            <person name="Brunk B."/>
            <person name="Roos D."/>
            <person name="Caler E."/>
            <person name="Lorenzi H."/>
        </authorList>
    </citation>
    <scope>NUCLEOTIDE SEQUENCE [LARGE SCALE GENOMIC DNA]</scope>
    <source>
        <strain evidence="2 3">MAS</strain>
    </source>
</reference>
<proteinExistence type="predicted"/>
<evidence type="ECO:0000313" key="3">
    <source>
        <dbReference type="Proteomes" id="UP000028821"/>
    </source>
</evidence>